<dbReference type="SUPFAM" id="SSF55729">
    <property type="entry name" value="Acyl-CoA N-acyltransferases (Nat)"/>
    <property type="match status" value="1"/>
</dbReference>
<dbReference type="PANTHER" id="PTHR36174:SF1">
    <property type="entry name" value="LIPID II:GLYCINE GLYCYLTRANSFERASE"/>
    <property type="match status" value="1"/>
</dbReference>
<name>A0ABT4QAZ3_9BACL</name>
<comment type="caution">
    <text evidence="2">The sequence shown here is derived from an EMBL/GenBank/DDBJ whole genome shotgun (WGS) entry which is preliminary data.</text>
</comment>
<dbReference type="Gene3D" id="3.40.630.30">
    <property type="match status" value="1"/>
</dbReference>
<dbReference type="InterPro" id="IPR038740">
    <property type="entry name" value="BioF2-like_GNAT_dom"/>
</dbReference>
<dbReference type="RefSeq" id="WP_269882511.1">
    <property type="nucleotide sequence ID" value="NZ_JAQAGZ010000010.1"/>
</dbReference>
<reference evidence="2 3" key="1">
    <citation type="submission" date="2022-12" db="EMBL/GenBank/DDBJ databases">
        <title>Draft genome sequence of Paenibacillus sp. dW9.</title>
        <authorList>
            <person name="Choi E.-W."/>
            <person name="Kim D.-U."/>
        </authorList>
    </citation>
    <scope>NUCLEOTIDE SEQUENCE [LARGE SCALE GENOMIC DNA]</scope>
    <source>
        <strain evidence="3">dW9</strain>
    </source>
</reference>
<protein>
    <submittedName>
        <fullName evidence="2">GNAT family N-acetyltransferase</fullName>
        <ecNumber evidence="2">2.3.1.-</ecNumber>
    </submittedName>
</protein>
<gene>
    <name evidence="2" type="ORF">O9H85_16480</name>
</gene>
<proteinExistence type="predicted"/>
<keyword evidence="2" id="KW-0808">Transferase</keyword>
<dbReference type="EMBL" id="JAQAGZ010000010">
    <property type="protein sequence ID" value="MCZ8513989.1"/>
    <property type="molecule type" value="Genomic_DNA"/>
</dbReference>
<dbReference type="EC" id="2.3.1.-" evidence="2"/>
<dbReference type="GO" id="GO:0016746">
    <property type="term" value="F:acyltransferase activity"/>
    <property type="evidence" value="ECO:0007669"/>
    <property type="project" value="UniProtKB-KW"/>
</dbReference>
<dbReference type="Pfam" id="PF13480">
    <property type="entry name" value="Acetyltransf_6"/>
    <property type="match status" value="1"/>
</dbReference>
<dbReference type="Proteomes" id="UP001527882">
    <property type="component" value="Unassembled WGS sequence"/>
</dbReference>
<dbReference type="PANTHER" id="PTHR36174">
    <property type="entry name" value="LIPID II:GLYCINE GLYCYLTRANSFERASE"/>
    <property type="match status" value="1"/>
</dbReference>
<keyword evidence="2" id="KW-0012">Acyltransferase</keyword>
<feature type="domain" description="BioF2-like acetyltransferase" evidence="1">
    <location>
        <begin position="175"/>
        <end position="291"/>
    </location>
</feature>
<evidence type="ECO:0000313" key="2">
    <source>
        <dbReference type="EMBL" id="MCZ8513989.1"/>
    </source>
</evidence>
<evidence type="ECO:0000259" key="1">
    <source>
        <dbReference type="Pfam" id="PF13480"/>
    </source>
</evidence>
<accession>A0ABT4QAZ3</accession>
<sequence length="349" mass="40243">MAMFRCVAYTDSMQEAWDRLAWSEGTVYHTTAFRQILLRSFGYRCRYHAVVDREDRIRALLPLVGGRNLGLKQAGVSLPFINYCDIVSDSEEAFRFGLESLAELKERLRLGYIELRFKERSPDLPGWTENLAHYTFVLPLSEDEEQVLARSSGSNRNHVRKVYKNDWFETSFDTGHLDAFYNVYVRRMKQLGSPAPSIRYFRQFFECLPDHAALLTVLDKATRNVVGGMLLVKSPGNSTVYYPYGANLIEYNGKYLNNFMYWEAVRFGIRSGMRYLDLGRSQAGSGTYKYKLQWGAEPVQLSYRTYDGGSSVSGTPDKDRLRLFIELWKVAPGFITMPVGERLIKYLMP</sequence>
<dbReference type="InterPro" id="IPR050644">
    <property type="entry name" value="PG_Glycine_Bridge_Synth"/>
</dbReference>
<dbReference type="InterPro" id="IPR016181">
    <property type="entry name" value="Acyl_CoA_acyltransferase"/>
</dbReference>
<evidence type="ECO:0000313" key="3">
    <source>
        <dbReference type="Proteomes" id="UP001527882"/>
    </source>
</evidence>
<keyword evidence="3" id="KW-1185">Reference proteome</keyword>
<organism evidence="2 3">
    <name type="scientific">Paenibacillus gyeongsangnamensis</name>
    <dbReference type="NCBI Taxonomy" id="3388067"/>
    <lineage>
        <taxon>Bacteria</taxon>
        <taxon>Bacillati</taxon>
        <taxon>Bacillota</taxon>
        <taxon>Bacilli</taxon>
        <taxon>Bacillales</taxon>
        <taxon>Paenibacillaceae</taxon>
        <taxon>Paenibacillus</taxon>
    </lineage>
</organism>